<dbReference type="Gramene" id="LPERR01G18990.1">
    <property type="protein sequence ID" value="LPERR01G18990.1"/>
    <property type="gene ID" value="LPERR01G18990"/>
</dbReference>
<protein>
    <submittedName>
        <fullName evidence="1">Uncharacterized protein</fullName>
    </submittedName>
</protein>
<dbReference type="AlphaFoldDB" id="A0A0D9V2R0"/>
<reference evidence="1" key="3">
    <citation type="submission" date="2015-04" db="UniProtKB">
        <authorList>
            <consortium name="EnsemblPlants"/>
        </authorList>
    </citation>
    <scope>IDENTIFICATION</scope>
</reference>
<dbReference type="HOGENOM" id="CLU_1565337_0_0_1"/>
<proteinExistence type="predicted"/>
<sequence length="175" mass="19685">MEGSIGSRMCRGVRSCWAHQWPRSYRRLAPAPATPRRPARAAAAFGGIRLGRRPAAAWIRFAQLRAEHVRWWPSPRLQLLCRVVGAYLSTVLPRRMLQERTESLDDATAARLRRGASKRHGGVDHGRGVVLNLCVAEALLLRRSSSVTRRSPLRTRKTARTERTSILSSLISNCR</sequence>
<name>A0A0D9V2R0_9ORYZ</name>
<dbReference type="eggNOG" id="ENOG502R3U1">
    <property type="taxonomic scope" value="Eukaryota"/>
</dbReference>
<organism evidence="1 2">
    <name type="scientific">Leersia perrieri</name>
    <dbReference type="NCBI Taxonomy" id="77586"/>
    <lineage>
        <taxon>Eukaryota</taxon>
        <taxon>Viridiplantae</taxon>
        <taxon>Streptophyta</taxon>
        <taxon>Embryophyta</taxon>
        <taxon>Tracheophyta</taxon>
        <taxon>Spermatophyta</taxon>
        <taxon>Magnoliopsida</taxon>
        <taxon>Liliopsida</taxon>
        <taxon>Poales</taxon>
        <taxon>Poaceae</taxon>
        <taxon>BOP clade</taxon>
        <taxon>Oryzoideae</taxon>
        <taxon>Oryzeae</taxon>
        <taxon>Oryzinae</taxon>
        <taxon>Leersia</taxon>
    </lineage>
</organism>
<accession>A0A0D9V2R0</accession>
<reference evidence="1 2" key="1">
    <citation type="submission" date="2012-08" db="EMBL/GenBank/DDBJ databases">
        <title>Oryza genome evolution.</title>
        <authorList>
            <person name="Wing R.A."/>
        </authorList>
    </citation>
    <scope>NUCLEOTIDE SEQUENCE</scope>
</reference>
<evidence type="ECO:0000313" key="2">
    <source>
        <dbReference type="Proteomes" id="UP000032180"/>
    </source>
</evidence>
<reference evidence="2" key="2">
    <citation type="submission" date="2013-12" db="EMBL/GenBank/DDBJ databases">
        <authorList>
            <person name="Yu Y."/>
            <person name="Lee S."/>
            <person name="de Baynast K."/>
            <person name="Wissotski M."/>
            <person name="Liu L."/>
            <person name="Talag J."/>
            <person name="Goicoechea J."/>
            <person name="Angelova A."/>
            <person name="Jetty R."/>
            <person name="Kudrna D."/>
            <person name="Golser W."/>
            <person name="Rivera L."/>
            <person name="Zhang J."/>
            <person name="Wing R."/>
        </authorList>
    </citation>
    <scope>NUCLEOTIDE SEQUENCE</scope>
</reference>
<dbReference type="Proteomes" id="UP000032180">
    <property type="component" value="Chromosome 1"/>
</dbReference>
<keyword evidence="2" id="KW-1185">Reference proteome</keyword>
<evidence type="ECO:0000313" key="1">
    <source>
        <dbReference type="EnsemblPlants" id="LPERR01G18990.1"/>
    </source>
</evidence>
<dbReference type="EnsemblPlants" id="LPERR01G18990.1">
    <property type="protein sequence ID" value="LPERR01G18990.1"/>
    <property type="gene ID" value="LPERR01G18990"/>
</dbReference>